<dbReference type="GO" id="GO:0005886">
    <property type="term" value="C:plasma membrane"/>
    <property type="evidence" value="ECO:0007669"/>
    <property type="project" value="InterPro"/>
</dbReference>
<dbReference type="OrthoDB" id="9812080at2"/>
<evidence type="ECO:0000313" key="2">
    <source>
        <dbReference type="EMBL" id="KGF52660.1"/>
    </source>
</evidence>
<reference evidence="2 3" key="1">
    <citation type="submission" date="2014-07" db="EMBL/GenBank/DDBJ databases">
        <authorList>
            <person name="McCorrison J."/>
            <person name="Sanka R."/>
            <person name="Torralba M."/>
            <person name="Gillis M."/>
            <person name="Haft D.H."/>
            <person name="Methe B."/>
            <person name="Sutton G."/>
            <person name="Nelson K.E."/>
        </authorList>
    </citation>
    <scope>NUCLEOTIDE SEQUENCE [LARGE SCALE GENOMIC DNA]</scope>
    <source>
        <strain evidence="2 3">DNF00058</strain>
    </source>
</reference>
<comment type="caution">
    <text evidence="2">The sequence shown here is derived from an EMBL/GenBank/DDBJ whole genome shotgun (WGS) entry which is preliminary data.</text>
</comment>
<evidence type="ECO:0008006" key="4">
    <source>
        <dbReference type="Google" id="ProtNLM"/>
    </source>
</evidence>
<dbReference type="AlphaFoldDB" id="A0A096B0N2"/>
<proteinExistence type="predicted"/>
<dbReference type="InterPro" id="IPR010664">
    <property type="entry name" value="LipoPS_assembly_LptC-rel"/>
</dbReference>
<gene>
    <name evidence="2" type="ORF">HMPREF9302_02730</name>
</gene>
<evidence type="ECO:0000313" key="3">
    <source>
        <dbReference type="Proteomes" id="UP000029614"/>
    </source>
</evidence>
<evidence type="ECO:0000256" key="1">
    <source>
        <dbReference type="SAM" id="MobiDB-lite"/>
    </source>
</evidence>
<protein>
    <recommendedName>
        <fullName evidence="4">LPS export ABC transporter periplasmic protein LptC</fullName>
    </recommendedName>
</protein>
<dbReference type="PROSITE" id="PS51257">
    <property type="entry name" value="PROKAR_LIPOPROTEIN"/>
    <property type="match status" value="1"/>
</dbReference>
<name>A0A096B0N2_9BACT</name>
<dbReference type="GO" id="GO:0015221">
    <property type="term" value="F:lipopolysaccharide transmembrane transporter activity"/>
    <property type="evidence" value="ECO:0007669"/>
    <property type="project" value="InterPro"/>
</dbReference>
<keyword evidence="3" id="KW-1185">Reference proteome</keyword>
<accession>A0A096B0N2</accession>
<organism evidence="2 3">
    <name type="scientific">Prevotella amnii DNF00058</name>
    <dbReference type="NCBI Taxonomy" id="1401066"/>
    <lineage>
        <taxon>Bacteria</taxon>
        <taxon>Pseudomonadati</taxon>
        <taxon>Bacteroidota</taxon>
        <taxon>Bacteroidia</taxon>
        <taxon>Bacteroidales</taxon>
        <taxon>Prevotellaceae</taxon>
        <taxon>Prevotella</taxon>
    </lineage>
</organism>
<feature type="region of interest" description="Disordered" evidence="1">
    <location>
        <begin position="186"/>
        <end position="219"/>
    </location>
</feature>
<sequence length="219" mass="25303">MKSSFCYSVVVIFALLGSYSLLCSCNKGQEHIAPAIHQRDSVAVMTTYGVNTLISDSGVIKYRIVTEEWEVNQNKKPSRWTFNKGILLTQFDLKKHVVGYIQSDTAVYYDELQRWELRGRVRVLTANGLVFRSNQLTWDERDHLLWSHTHSYLRTPDKEMEGSWFKSDEQMIDYEIRNPKGWSVFSEPKDDGEATAPTPAFAPIDTLHRDNFKGPVYNK</sequence>
<dbReference type="EMBL" id="JRNU01000009">
    <property type="protein sequence ID" value="KGF52660.1"/>
    <property type="molecule type" value="Genomic_DNA"/>
</dbReference>
<dbReference type="RefSeq" id="WP_036854440.1">
    <property type="nucleotide sequence ID" value="NZ_JRNU01000009.1"/>
</dbReference>
<dbReference type="Proteomes" id="UP000029614">
    <property type="component" value="Unassembled WGS sequence"/>
</dbReference>
<dbReference type="InterPro" id="IPR026265">
    <property type="entry name" value="LptC"/>
</dbReference>
<dbReference type="NCBIfam" id="TIGR04409">
    <property type="entry name" value="LptC_YrbK"/>
    <property type="match status" value="1"/>
</dbReference>
<dbReference type="Pfam" id="PF06835">
    <property type="entry name" value="LptC"/>
    <property type="match status" value="1"/>
</dbReference>